<organism evidence="7">
    <name type="scientific">Volvox carteri f. nagariensis</name>
    <dbReference type="NCBI Taxonomy" id="3068"/>
    <lineage>
        <taxon>Eukaryota</taxon>
        <taxon>Viridiplantae</taxon>
        <taxon>Chlorophyta</taxon>
        <taxon>core chlorophytes</taxon>
        <taxon>Chlorophyceae</taxon>
        <taxon>CS clade</taxon>
        <taxon>Chlamydomonadales</taxon>
        <taxon>Volvocaceae</taxon>
        <taxon>Volvox</taxon>
    </lineage>
</organism>
<keyword evidence="4" id="KW-0539">Nucleus</keyword>
<sequence length="608" mass="63785">MCKRHQAVADVIETLRGANEANNLDKAAEDLVAAFEQCVFDNPEVIGSSAGVMPYMSLYPRLPDVTRFKVREKMVAKVLGMLTKKRPVNADRASFFAYADAFAALVKFEAVPLDGAVQTIIRLLGKPETKCAGITILAKTVEYCGQQLLRAPETHLASLWRSLESVKEDVFQYDLEYILGTLHALMPPGSQLQGGDPAGGTAAAAAAATAAAAAAAAAAPAAAAAAAPKQPAASSAAAAPPPPAAPSAMTHLGCYQGHGATVFTLCYDATHGQLSSGGQDGQLLVWGHDGTPVSRMDVSSHFVCSLDVLPRSGTLLAAAVSNPEGPHAGTEPPCVLGFAPPPGGSPGVPRVGAWSPRGRLYGMNRGIISFVRALGGDGEIFALGENCEPAAASRDVVCLYDASRGGPLEQLTPLVVYNEHSDMVTCGVPWGANPYVFVSGGRDASIRVWDRRMQQSVGSFGETSTAPGQVKAHNDMVTCLDTTDNLLLSSSVDGFLCIWDFRQLNMTHGSVAGPVVKLQIDTQPMLKVAVTGAPHSRLAAISTYQGLYVMDFTNMTAPSTVMAPPFPDGRPFKYYHDIRWAGGPGVSGQAVLFGASDDPRIDVFGLAF</sequence>
<dbReference type="InterPro" id="IPR036322">
    <property type="entry name" value="WD40_repeat_dom_sf"/>
</dbReference>
<dbReference type="InterPro" id="IPR015943">
    <property type="entry name" value="WD40/YVTN_repeat-like_dom_sf"/>
</dbReference>
<keyword evidence="2 5" id="KW-0853">WD repeat</keyword>
<dbReference type="eggNOG" id="ENOG502S27C">
    <property type="taxonomic scope" value="Eukaryota"/>
</dbReference>
<dbReference type="GeneID" id="9615430"/>
<evidence type="ECO:0000256" key="5">
    <source>
        <dbReference type="PROSITE-ProRule" id="PRU00221"/>
    </source>
</evidence>
<feature type="repeat" description="WD" evidence="5">
    <location>
        <begin position="470"/>
        <end position="509"/>
    </location>
</feature>
<proteinExistence type="predicted"/>
<dbReference type="InParanoid" id="D8TXX6"/>
<dbReference type="SUPFAM" id="SSF50978">
    <property type="entry name" value="WD40 repeat-like"/>
    <property type="match status" value="1"/>
</dbReference>
<dbReference type="PANTHER" id="PTHR19848:SF0">
    <property type="entry name" value="NOTCHLESS PROTEIN HOMOLOG 1"/>
    <property type="match status" value="1"/>
</dbReference>
<evidence type="ECO:0000256" key="3">
    <source>
        <dbReference type="ARBA" id="ARBA00022737"/>
    </source>
</evidence>
<dbReference type="PROSITE" id="PS50294">
    <property type="entry name" value="WD_REPEATS_REGION"/>
    <property type="match status" value="1"/>
</dbReference>
<accession>D8TXX6</accession>
<dbReference type="RefSeq" id="XP_002951270.1">
    <property type="nucleotide sequence ID" value="XM_002951224.1"/>
</dbReference>
<dbReference type="Proteomes" id="UP000001058">
    <property type="component" value="Unassembled WGS sequence"/>
</dbReference>
<dbReference type="KEGG" id="vcn:VOLCADRAFT_91776"/>
<dbReference type="STRING" id="3068.D8TXX6"/>
<dbReference type="OrthoDB" id="1068471at2759"/>
<dbReference type="GO" id="GO:0005730">
    <property type="term" value="C:nucleolus"/>
    <property type="evidence" value="ECO:0007669"/>
    <property type="project" value="TreeGrafter"/>
</dbReference>
<dbReference type="EMBL" id="GL378343">
    <property type="protein sequence ID" value="EFJ47799.1"/>
    <property type="molecule type" value="Genomic_DNA"/>
</dbReference>
<dbReference type="SMART" id="SM00320">
    <property type="entry name" value="WD40"/>
    <property type="match status" value="3"/>
</dbReference>
<keyword evidence="3" id="KW-0677">Repeat</keyword>
<dbReference type="PANTHER" id="PTHR19848">
    <property type="entry name" value="WD40 REPEAT PROTEIN"/>
    <property type="match status" value="1"/>
</dbReference>
<dbReference type="InterPro" id="IPR019775">
    <property type="entry name" value="WD40_repeat_CS"/>
</dbReference>
<evidence type="ECO:0000313" key="7">
    <source>
        <dbReference type="Proteomes" id="UP000001058"/>
    </source>
</evidence>
<dbReference type="GO" id="GO:0000027">
    <property type="term" value="P:ribosomal large subunit assembly"/>
    <property type="evidence" value="ECO:0007669"/>
    <property type="project" value="TreeGrafter"/>
</dbReference>
<dbReference type="Pfam" id="PF00400">
    <property type="entry name" value="WD40"/>
    <property type="match status" value="3"/>
</dbReference>
<evidence type="ECO:0008006" key="8">
    <source>
        <dbReference type="Google" id="ProtNLM"/>
    </source>
</evidence>
<feature type="repeat" description="WD" evidence="5">
    <location>
        <begin position="255"/>
        <end position="286"/>
    </location>
</feature>
<keyword evidence="7" id="KW-1185">Reference proteome</keyword>
<feature type="repeat" description="WD" evidence="5">
    <location>
        <begin position="428"/>
        <end position="459"/>
    </location>
</feature>
<protein>
    <recommendedName>
        <fullName evidence="8">Guanine nucleotide-binding protein subunit beta-like protein</fullName>
    </recommendedName>
</protein>
<dbReference type="PROSITE" id="PS00678">
    <property type="entry name" value="WD_REPEATS_1"/>
    <property type="match status" value="1"/>
</dbReference>
<comment type="subcellular location">
    <subcellularLocation>
        <location evidence="1">Nucleus</location>
    </subcellularLocation>
</comment>
<dbReference type="PROSITE" id="PS50082">
    <property type="entry name" value="WD_REPEATS_2"/>
    <property type="match status" value="3"/>
</dbReference>
<dbReference type="Gene3D" id="2.130.10.10">
    <property type="entry name" value="YVTN repeat-like/Quinoprotein amine dehydrogenase"/>
    <property type="match status" value="2"/>
</dbReference>
<evidence type="ECO:0000256" key="1">
    <source>
        <dbReference type="ARBA" id="ARBA00004123"/>
    </source>
</evidence>
<evidence type="ECO:0000313" key="6">
    <source>
        <dbReference type="EMBL" id="EFJ47799.1"/>
    </source>
</evidence>
<evidence type="ECO:0000256" key="2">
    <source>
        <dbReference type="ARBA" id="ARBA00022574"/>
    </source>
</evidence>
<reference evidence="6 7" key="1">
    <citation type="journal article" date="2010" name="Science">
        <title>Genomic analysis of organismal complexity in the multicellular green alga Volvox carteri.</title>
        <authorList>
            <person name="Prochnik S.E."/>
            <person name="Umen J."/>
            <person name="Nedelcu A.M."/>
            <person name="Hallmann A."/>
            <person name="Miller S.M."/>
            <person name="Nishii I."/>
            <person name="Ferris P."/>
            <person name="Kuo A."/>
            <person name="Mitros T."/>
            <person name="Fritz-Laylin L.K."/>
            <person name="Hellsten U."/>
            <person name="Chapman J."/>
            <person name="Simakov O."/>
            <person name="Rensing S.A."/>
            <person name="Terry A."/>
            <person name="Pangilinan J."/>
            <person name="Kapitonov V."/>
            <person name="Jurka J."/>
            <person name="Salamov A."/>
            <person name="Shapiro H."/>
            <person name="Schmutz J."/>
            <person name="Grimwood J."/>
            <person name="Lindquist E."/>
            <person name="Lucas S."/>
            <person name="Grigoriev I.V."/>
            <person name="Schmitt R."/>
            <person name="Kirk D."/>
            <person name="Rokhsar D.S."/>
        </authorList>
    </citation>
    <scope>NUCLEOTIDE SEQUENCE [LARGE SCALE GENOMIC DNA]</scope>
    <source>
        <strain evidence="7">f. Nagariensis / Eve</strain>
    </source>
</reference>
<evidence type="ECO:0000256" key="4">
    <source>
        <dbReference type="ARBA" id="ARBA00023242"/>
    </source>
</evidence>
<dbReference type="AlphaFoldDB" id="D8TXX6"/>
<dbReference type="InterPro" id="IPR001680">
    <property type="entry name" value="WD40_rpt"/>
</dbReference>
<name>D8TXX6_VOLCA</name>
<gene>
    <name evidence="6" type="ORF">VOLCADRAFT_91776</name>
</gene>